<evidence type="ECO:0000256" key="9">
    <source>
        <dbReference type="ARBA" id="ARBA00023295"/>
    </source>
</evidence>
<dbReference type="GO" id="GO:0032357">
    <property type="term" value="F:oxidized purine DNA binding"/>
    <property type="evidence" value="ECO:0007669"/>
    <property type="project" value="TreeGrafter"/>
</dbReference>
<evidence type="ECO:0000256" key="6">
    <source>
        <dbReference type="ARBA" id="ARBA00023004"/>
    </source>
</evidence>
<evidence type="ECO:0000259" key="10">
    <source>
        <dbReference type="SMART" id="SM00478"/>
    </source>
</evidence>
<dbReference type="SUPFAM" id="SSF48150">
    <property type="entry name" value="DNA-glycosylase"/>
    <property type="match status" value="1"/>
</dbReference>
<evidence type="ECO:0000313" key="11">
    <source>
        <dbReference type="EMBL" id="GGN98627.1"/>
    </source>
</evidence>
<protein>
    <submittedName>
        <fullName evidence="11">A/G-specific adenine glycosylase</fullName>
    </submittedName>
</protein>
<dbReference type="SMART" id="SM00478">
    <property type="entry name" value="ENDO3c"/>
    <property type="match status" value="1"/>
</dbReference>
<dbReference type="InterPro" id="IPR003265">
    <property type="entry name" value="HhH-GPD_domain"/>
</dbReference>
<evidence type="ECO:0000256" key="5">
    <source>
        <dbReference type="ARBA" id="ARBA00022801"/>
    </source>
</evidence>
<reference evidence="11" key="2">
    <citation type="submission" date="2020-09" db="EMBL/GenBank/DDBJ databases">
        <authorList>
            <person name="Sun Q."/>
            <person name="Ohkuma M."/>
        </authorList>
    </citation>
    <scope>NUCLEOTIDE SEQUENCE</scope>
    <source>
        <strain evidence="11">JCM 17820</strain>
    </source>
</reference>
<evidence type="ECO:0000256" key="3">
    <source>
        <dbReference type="ARBA" id="ARBA00022723"/>
    </source>
</evidence>
<keyword evidence="4" id="KW-0227">DNA damage</keyword>
<dbReference type="GO" id="GO:0051539">
    <property type="term" value="F:4 iron, 4 sulfur cluster binding"/>
    <property type="evidence" value="ECO:0007669"/>
    <property type="project" value="InterPro"/>
</dbReference>
<evidence type="ECO:0000256" key="2">
    <source>
        <dbReference type="ARBA" id="ARBA00008343"/>
    </source>
</evidence>
<dbReference type="PANTHER" id="PTHR42944">
    <property type="entry name" value="ADENINE DNA GLYCOSYLASE"/>
    <property type="match status" value="1"/>
</dbReference>
<dbReference type="RefSeq" id="WP_188999449.1">
    <property type="nucleotide sequence ID" value="NZ_BMOU01000005.1"/>
</dbReference>
<evidence type="ECO:0000256" key="1">
    <source>
        <dbReference type="ARBA" id="ARBA00001966"/>
    </source>
</evidence>
<comment type="cofactor">
    <cofactor evidence="1">
        <name>[4Fe-4S] cluster</name>
        <dbReference type="ChEBI" id="CHEBI:49883"/>
    </cofactor>
</comment>
<dbReference type="InterPro" id="IPR044298">
    <property type="entry name" value="MIG/MutY"/>
</dbReference>
<keyword evidence="6" id="KW-0408">Iron</keyword>
<dbReference type="Pfam" id="PF00730">
    <property type="entry name" value="HhH-GPD"/>
    <property type="match status" value="1"/>
</dbReference>
<dbReference type="GO" id="GO:0035485">
    <property type="term" value="F:adenine/guanine mispair binding"/>
    <property type="evidence" value="ECO:0007669"/>
    <property type="project" value="TreeGrafter"/>
</dbReference>
<dbReference type="Gene3D" id="1.10.1670.10">
    <property type="entry name" value="Helix-hairpin-Helix base-excision DNA repair enzymes (C-terminal)"/>
    <property type="match status" value="1"/>
</dbReference>
<dbReference type="GO" id="GO:0006284">
    <property type="term" value="P:base-excision repair"/>
    <property type="evidence" value="ECO:0007669"/>
    <property type="project" value="InterPro"/>
</dbReference>
<dbReference type="Gene3D" id="1.10.340.30">
    <property type="entry name" value="Hypothetical protein, domain 2"/>
    <property type="match status" value="1"/>
</dbReference>
<dbReference type="SMART" id="SM00525">
    <property type="entry name" value="FES"/>
    <property type="match status" value="1"/>
</dbReference>
<comment type="caution">
    <text evidence="11">The sequence shown here is derived from an EMBL/GenBank/DDBJ whole genome shotgun (WGS) entry which is preliminary data.</text>
</comment>
<evidence type="ECO:0000256" key="7">
    <source>
        <dbReference type="ARBA" id="ARBA00023014"/>
    </source>
</evidence>
<dbReference type="PANTHER" id="PTHR42944:SF1">
    <property type="entry name" value="ADENINE DNA GLYCOSYLASE"/>
    <property type="match status" value="1"/>
</dbReference>
<dbReference type="EMBL" id="BMOU01000005">
    <property type="protein sequence ID" value="GGN98627.1"/>
    <property type="molecule type" value="Genomic_DNA"/>
</dbReference>
<sequence length="224" mass="25458">MTPNGVPATIEPFRKDLLEWAESNLRNFPWRDDSISVYEMFVAEFFLTQTPAENTADVYPEFLDRYPALEHVREASQAELAEMIEPIGFQHMRADALAEIASEYDELPTDVEELLQLPRVGPYVANATLCFALDRRLPVVDRNVNRVYSRVFGDEYPDGDADRREFALESLPEDGAIARTYNLALLDFGAMVCTKQAPRCSECFAREYCSYYQSVVADGENLDA</sequence>
<keyword evidence="5" id="KW-0378">Hydrolase</keyword>
<dbReference type="GO" id="GO:0006298">
    <property type="term" value="P:mismatch repair"/>
    <property type="evidence" value="ECO:0007669"/>
    <property type="project" value="TreeGrafter"/>
</dbReference>
<dbReference type="AlphaFoldDB" id="A0A830GPU5"/>
<keyword evidence="3" id="KW-0479">Metal-binding</keyword>
<dbReference type="InterPro" id="IPR011257">
    <property type="entry name" value="DNA_glycosylase"/>
</dbReference>
<keyword evidence="8" id="KW-0234">DNA repair</keyword>
<keyword evidence="9" id="KW-0326">Glycosidase</keyword>
<accession>A0A830GPU5</accession>
<name>A0A830GPU5_9EURY</name>
<organism evidence="11 12">
    <name type="scientific">Haloarcula pellucida</name>
    <dbReference type="NCBI Taxonomy" id="1427151"/>
    <lineage>
        <taxon>Archaea</taxon>
        <taxon>Methanobacteriati</taxon>
        <taxon>Methanobacteriota</taxon>
        <taxon>Stenosarchaea group</taxon>
        <taxon>Halobacteria</taxon>
        <taxon>Halobacteriales</taxon>
        <taxon>Haloarculaceae</taxon>
        <taxon>Haloarcula</taxon>
    </lineage>
</organism>
<evidence type="ECO:0000256" key="8">
    <source>
        <dbReference type="ARBA" id="ARBA00023204"/>
    </source>
</evidence>
<dbReference type="GO" id="GO:0034039">
    <property type="term" value="F:8-oxo-7,8-dihydroguanine DNA N-glycosylase activity"/>
    <property type="evidence" value="ECO:0007669"/>
    <property type="project" value="TreeGrafter"/>
</dbReference>
<dbReference type="CDD" id="cd00056">
    <property type="entry name" value="ENDO3c"/>
    <property type="match status" value="1"/>
</dbReference>
<feature type="domain" description="HhH-GPD" evidence="10">
    <location>
        <begin position="46"/>
        <end position="191"/>
    </location>
</feature>
<dbReference type="Proteomes" id="UP000605784">
    <property type="component" value="Unassembled WGS sequence"/>
</dbReference>
<keyword evidence="12" id="KW-1185">Reference proteome</keyword>
<dbReference type="InterPro" id="IPR003651">
    <property type="entry name" value="Endonuclease3_FeS-loop_motif"/>
</dbReference>
<evidence type="ECO:0000313" key="12">
    <source>
        <dbReference type="Proteomes" id="UP000605784"/>
    </source>
</evidence>
<reference evidence="11" key="1">
    <citation type="journal article" date="2014" name="Int. J. Syst. Evol. Microbiol.">
        <title>Complete genome sequence of Corynebacterium casei LMG S-19264T (=DSM 44701T), isolated from a smear-ripened cheese.</title>
        <authorList>
            <consortium name="US DOE Joint Genome Institute (JGI-PGF)"/>
            <person name="Walter F."/>
            <person name="Albersmeier A."/>
            <person name="Kalinowski J."/>
            <person name="Ruckert C."/>
        </authorList>
    </citation>
    <scope>NUCLEOTIDE SEQUENCE</scope>
    <source>
        <strain evidence="11">JCM 17820</strain>
    </source>
</reference>
<comment type="similarity">
    <text evidence="2">Belongs to the Nth/MutY family.</text>
</comment>
<keyword evidence="7" id="KW-0411">Iron-sulfur</keyword>
<evidence type="ECO:0000256" key="4">
    <source>
        <dbReference type="ARBA" id="ARBA00022763"/>
    </source>
</evidence>
<dbReference type="GO" id="GO:0000701">
    <property type="term" value="F:purine-specific mismatch base pair DNA N-glycosylase activity"/>
    <property type="evidence" value="ECO:0007669"/>
    <property type="project" value="TreeGrafter"/>
</dbReference>
<dbReference type="GO" id="GO:0046872">
    <property type="term" value="F:metal ion binding"/>
    <property type="evidence" value="ECO:0007669"/>
    <property type="project" value="UniProtKB-KW"/>
</dbReference>
<dbReference type="InterPro" id="IPR023170">
    <property type="entry name" value="HhH_base_excis_C"/>
</dbReference>
<gene>
    <name evidence="11" type="ORF">GCM10009030_29220</name>
</gene>
<proteinExistence type="inferred from homology"/>